<evidence type="ECO:0000256" key="1">
    <source>
        <dbReference type="ARBA" id="ARBA00004230"/>
    </source>
</evidence>
<dbReference type="InterPro" id="IPR056291">
    <property type="entry name" value="MORN_DRC7"/>
</dbReference>
<feature type="region of interest" description="Disordered" evidence="10">
    <location>
        <begin position="31"/>
        <end position="57"/>
    </location>
</feature>
<comment type="similarity">
    <text evidence="3">Belongs to the DRC7 family.</text>
</comment>
<feature type="compositionally biased region" description="Basic and acidic residues" evidence="10">
    <location>
        <begin position="252"/>
        <end position="263"/>
    </location>
</feature>
<keyword evidence="6" id="KW-0175">Coiled coil</keyword>
<evidence type="ECO:0000256" key="4">
    <source>
        <dbReference type="ARBA" id="ARBA00022490"/>
    </source>
</evidence>
<keyword evidence="8" id="KW-0206">Cytoskeleton</keyword>
<comment type="caution">
    <text evidence="13">The sequence shown here is derived from an EMBL/GenBank/DDBJ whole genome shotgun (WGS) entry which is preliminary data.</text>
</comment>
<protein>
    <submittedName>
        <fullName evidence="13">Dynein regulatory complex subunit 7</fullName>
    </submittedName>
</protein>
<evidence type="ECO:0000256" key="10">
    <source>
        <dbReference type="SAM" id="MobiDB-lite"/>
    </source>
</evidence>
<dbReference type="Pfam" id="PF24667">
    <property type="entry name" value="MORN_DRC7"/>
    <property type="match status" value="1"/>
</dbReference>
<evidence type="ECO:0000256" key="2">
    <source>
        <dbReference type="ARBA" id="ARBA00004430"/>
    </source>
</evidence>
<evidence type="ECO:0000313" key="14">
    <source>
        <dbReference type="Proteomes" id="UP000727407"/>
    </source>
</evidence>
<feature type="domain" description="Dynein regulatory complex subunit 7 C-terminal" evidence="12">
    <location>
        <begin position="718"/>
        <end position="799"/>
    </location>
</feature>
<keyword evidence="14" id="KW-1185">Reference proteome</keyword>
<dbReference type="SUPFAM" id="SSF54001">
    <property type="entry name" value="Cysteine proteinases"/>
    <property type="match status" value="1"/>
</dbReference>
<feature type="compositionally biased region" description="Basic and acidic residues" evidence="10">
    <location>
        <begin position="233"/>
        <end position="242"/>
    </location>
</feature>
<comment type="subcellular location">
    <subcellularLocation>
        <location evidence="1">Cell projection</location>
        <location evidence="1">Cilium</location>
        <location evidence="1">Flagellum</location>
    </subcellularLocation>
    <subcellularLocation>
        <location evidence="2">Cytoplasm</location>
        <location evidence="2">Cytoskeleton</location>
        <location evidence="2">Cilium axoneme</location>
    </subcellularLocation>
</comment>
<dbReference type="EMBL" id="QNUK01000064">
    <property type="protein sequence ID" value="KAF5904048.1"/>
    <property type="molecule type" value="Genomic_DNA"/>
</dbReference>
<keyword evidence="4" id="KW-0963">Cytoplasm</keyword>
<dbReference type="OrthoDB" id="10262874at2759"/>
<evidence type="ECO:0000256" key="8">
    <source>
        <dbReference type="ARBA" id="ARBA00023212"/>
    </source>
</evidence>
<dbReference type="Pfam" id="PF24671">
    <property type="entry name" value="DRC7_C"/>
    <property type="match status" value="1"/>
</dbReference>
<evidence type="ECO:0000256" key="5">
    <source>
        <dbReference type="ARBA" id="ARBA00022846"/>
    </source>
</evidence>
<dbReference type="InterPro" id="IPR038765">
    <property type="entry name" value="Papain-like_cys_pep_sf"/>
</dbReference>
<keyword evidence="9" id="KW-0966">Cell projection</keyword>
<feature type="domain" description="Dynein regulatory complex subunit 7 MORN" evidence="11">
    <location>
        <begin position="397"/>
        <end position="670"/>
    </location>
</feature>
<dbReference type="InterPro" id="IPR056292">
    <property type="entry name" value="DRC7_C"/>
</dbReference>
<dbReference type="Proteomes" id="UP000727407">
    <property type="component" value="Unassembled WGS sequence"/>
</dbReference>
<gene>
    <name evidence="13" type="ORF">DAT39_006219</name>
</gene>
<dbReference type="PANTHER" id="PTHR35249">
    <property type="entry name" value="DYNEIN REGULATORY COMPLEX SUBUNIT 7"/>
    <property type="match status" value="1"/>
</dbReference>
<dbReference type="AlphaFoldDB" id="A0A8J4UA60"/>
<proteinExistence type="inferred from homology"/>
<sequence length="799" mass="92856">MNGMEEPTVNEEKEGEDADLRELIELEQTLDKVQISPSSHHPSDQTPAADQSECPASYRENSAEEMVLLSMAENLNSQYSVMFPDRKPLLLCPVNEFGVQKFVSTTLRRMLLPYTELYDWQGCASFISDFLTLELLDCPTEVPKKLYSPTYVVQTQRGTCFDFSILLCSLLLGAGYNAYCVSGYATKEMCLLDMSNQDCPLLKPQDSVEGKASEQKEKKMRYKIKRARELKSTFEQKQEEKNRQKRQGLPTEHQDAERLKEEQGPHADPLWGLRVHGWVLVLAGKRDILDNFFIDPLSGQSYPTSSPCFLGIESLWNRENYWINMQDCRFGCAEMMYELDDVLKWEFMLSSPGAAATGENKDDLIDETTDEPKLFEMPPSWVAQIHIPEKDMESRFPGGSKVIRYKKATLEKFCPYLKPDGLVTRLTTYDDLDWTQLNTVKEWYENRHDELQERELKQATNITTEHFSSGRSFCLKTHRYTDLVLGTERLMEFYSKARHDHLLSRVERPTEMIETFQGRPDFLSYRHVFYGPLELAQKAGDERPIQKVVEKFQRDRSKAAGEDVAELIFQILQKRIEVTYHLEDDRIIPNFEIFDKPPNLDHPFSDDMASSFQVDPFAKSVTKLYLFKTLMEMMQQEEKTLMSIKESKKEVREILKIRSQEETAIKLKISIYDMTRNEKACLHVKKQKHLAQAMQLKKECEDVDILSPFLAQLGDPKSLSRQQAMHIRASCLESLKQRLIDRANCIQARFEKETQGLLQKQQWYQQNQGNLTKEEEEGYLAYCSEAMFRIQILKLRLSR</sequence>
<name>A0A8J4UA60_CLAMG</name>
<organism evidence="13 14">
    <name type="scientific">Clarias magur</name>
    <name type="common">Asian catfish</name>
    <name type="synonym">Macropteronotus magur</name>
    <dbReference type="NCBI Taxonomy" id="1594786"/>
    <lineage>
        <taxon>Eukaryota</taxon>
        <taxon>Metazoa</taxon>
        <taxon>Chordata</taxon>
        <taxon>Craniata</taxon>
        <taxon>Vertebrata</taxon>
        <taxon>Euteleostomi</taxon>
        <taxon>Actinopterygii</taxon>
        <taxon>Neopterygii</taxon>
        <taxon>Teleostei</taxon>
        <taxon>Ostariophysi</taxon>
        <taxon>Siluriformes</taxon>
        <taxon>Clariidae</taxon>
        <taxon>Clarias</taxon>
    </lineage>
</organism>
<evidence type="ECO:0000256" key="6">
    <source>
        <dbReference type="ARBA" id="ARBA00023054"/>
    </source>
</evidence>
<evidence type="ECO:0000259" key="12">
    <source>
        <dbReference type="Pfam" id="PF24671"/>
    </source>
</evidence>
<evidence type="ECO:0000256" key="9">
    <source>
        <dbReference type="ARBA" id="ARBA00023273"/>
    </source>
</evidence>
<accession>A0A8J4UA60</accession>
<evidence type="ECO:0000313" key="13">
    <source>
        <dbReference type="EMBL" id="KAF5904048.1"/>
    </source>
</evidence>
<feature type="non-terminal residue" evidence="13">
    <location>
        <position position="799"/>
    </location>
</feature>
<evidence type="ECO:0000259" key="11">
    <source>
        <dbReference type="Pfam" id="PF24667"/>
    </source>
</evidence>
<feature type="region of interest" description="Disordered" evidence="10">
    <location>
        <begin position="233"/>
        <end position="263"/>
    </location>
</feature>
<keyword evidence="5" id="KW-0282">Flagellum</keyword>
<feature type="compositionally biased region" description="Polar residues" evidence="10">
    <location>
        <begin position="35"/>
        <end position="49"/>
    </location>
</feature>
<dbReference type="PANTHER" id="PTHR35249:SF2">
    <property type="entry name" value="DYNEIN REGULATORY COMPLEX SUBUNIT 7"/>
    <property type="match status" value="1"/>
</dbReference>
<keyword evidence="7" id="KW-0969">Cilium</keyword>
<dbReference type="InterPro" id="IPR033551">
    <property type="entry name" value="DRC7/lobo"/>
</dbReference>
<evidence type="ECO:0000256" key="7">
    <source>
        <dbReference type="ARBA" id="ARBA00023069"/>
    </source>
</evidence>
<reference evidence="13" key="1">
    <citation type="submission" date="2020-07" db="EMBL/GenBank/DDBJ databases">
        <title>Clarias magur genome sequencing, assembly and annotation.</title>
        <authorList>
            <person name="Kushwaha B."/>
            <person name="Kumar R."/>
            <person name="Das P."/>
            <person name="Joshi C.G."/>
            <person name="Kumar D."/>
            <person name="Nagpure N.S."/>
            <person name="Pandey M."/>
            <person name="Agarwal S."/>
            <person name="Srivastava S."/>
            <person name="Singh M."/>
            <person name="Sahoo L."/>
            <person name="Jayasankar P."/>
            <person name="Meher P.K."/>
            <person name="Koringa P.G."/>
            <person name="Iquebal M.A."/>
            <person name="Das S.P."/>
            <person name="Bit A."/>
            <person name="Patnaik S."/>
            <person name="Patel N."/>
            <person name="Shah T.M."/>
            <person name="Hinsu A."/>
            <person name="Jena J.K."/>
        </authorList>
    </citation>
    <scope>NUCLEOTIDE SEQUENCE</scope>
    <source>
        <strain evidence="13">CIFAMagur01</strain>
        <tissue evidence="13">Testis</tissue>
    </source>
</reference>
<dbReference type="GO" id="GO:0031514">
    <property type="term" value="C:motile cilium"/>
    <property type="evidence" value="ECO:0007669"/>
    <property type="project" value="UniProtKB-SubCell"/>
</dbReference>
<dbReference type="GO" id="GO:0030317">
    <property type="term" value="P:flagellated sperm motility"/>
    <property type="evidence" value="ECO:0007669"/>
    <property type="project" value="TreeGrafter"/>
</dbReference>
<evidence type="ECO:0000256" key="3">
    <source>
        <dbReference type="ARBA" id="ARBA00010738"/>
    </source>
</evidence>
<dbReference type="GO" id="GO:0005930">
    <property type="term" value="C:axoneme"/>
    <property type="evidence" value="ECO:0007669"/>
    <property type="project" value="UniProtKB-SubCell"/>
</dbReference>